<dbReference type="AlphaFoldDB" id="A0A4C1Y155"/>
<feature type="region of interest" description="Disordered" evidence="1">
    <location>
        <begin position="1"/>
        <end position="105"/>
    </location>
</feature>
<evidence type="ECO:0000313" key="3">
    <source>
        <dbReference type="Proteomes" id="UP000299102"/>
    </source>
</evidence>
<evidence type="ECO:0000313" key="2">
    <source>
        <dbReference type="EMBL" id="GBP69113.1"/>
    </source>
</evidence>
<reference evidence="2 3" key="1">
    <citation type="journal article" date="2019" name="Commun. Biol.">
        <title>The bagworm genome reveals a unique fibroin gene that provides high tensile strength.</title>
        <authorList>
            <person name="Kono N."/>
            <person name="Nakamura H."/>
            <person name="Ohtoshi R."/>
            <person name="Tomita M."/>
            <person name="Numata K."/>
            <person name="Arakawa K."/>
        </authorList>
    </citation>
    <scope>NUCLEOTIDE SEQUENCE [LARGE SCALE GENOMIC DNA]</scope>
</reference>
<sequence length="157" mass="17568">MSAGGVGAVSPHAGDGHHRRRPNCERSRARGDDRGAGGAQQQMSLDNPTEKCTCTVGGGRGAREINKELFPKRISQREDSGLTSFQREARPEGRGPEGAPKRDISAPAVNYHQWMPTRRLAFWSERQSKMNFKEAELLLLILGEKKRRRKTRKYGLN</sequence>
<dbReference type="EMBL" id="BGZK01001030">
    <property type="protein sequence ID" value="GBP69113.1"/>
    <property type="molecule type" value="Genomic_DNA"/>
</dbReference>
<feature type="compositionally biased region" description="Basic and acidic residues" evidence="1">
    <location>
        <begin position="22"/>
        <end position="35"/>
    </location>
</feature>
<feature type="compositionally biased region" description="Polar residues" evidence="1">
    <location>
        <begin position="43"/>
        <end position="52"/>
    </location>
</feature>
<proteinExistence type="predicted"/>
<keyword evidence="3" id="KW-1185">Reference proteome</keyword>
<gene>
    <name evidence="2" type="ORF">EVAR_87393_1</name>
</gene>
<accession>A0A4C1Y155</accession>
<comment type="caution">
    <text evidence="2">The sequence shown here is derived from an EMBL/GenBank/DDBJ whole genome shotgun (WGS) entry which is preliminary data.</text>
</comment>
<evidence type="ECO:0000256" key="1">
    <source>
        <dbReference type="SAM" id="MobiDB-lite"/>
    </source>
</evidence>
<feature type="compositionally biased region" description="Basic and acidic residues" evidence="1">
    <location>
        <begin position="87"/>
        <end position="104"/>
    </location>
</feature>
<name>A0A4C1Y155_EUMVA</name>
<organism evidence="2 3">
    <name type="scientific">Eumeta variegata</name>
    <name type="common">Bagworm moth</name>
    <name type="synonym">Eumeta japonica</name>
    <dbReference type="NCBI Taxonomy" id="151549"/>
    <lineage>
        <taxon>Eukaryota</taxon>
        <taxon>Metazoa</taxon>
        <taxon>Ecdysozoa</taxon>
        <taxon>Arthropoda</taxon>
        <taxon>Hexapoda</taxon>
        <taxon>Insecta</taxon>
        <taxon>Pterygota</taxon>
        <taxon>Neoptera</taxon>
        <taxon>Endopterygota</taxon>
        <taxon>Lepidoptera</taxon>
        <taxon>Glossata</taxon>
        <taxon>Ditrysia</taxon>
        <taxon>Tineoidea</taxon>
        <taxon>Psychidae</taxon>
        <taxon>Oiketicinae</taxon>
        <taxon>Eumeta</taxon>
    </lineage>
</organism>
<dbReference type="Proteomes" id="UP000299102">
    <property type="component" value="Unassembled WGS sequence"/>
</dbReference>
<feature type="compositionally biased region" description="Basic and acidic residues" evidence="1">
    <location>
        <begin position="61"/>
        <end position="80"/>
    </location>
</feature>
<protein>
    <submittedName>
        <fullName evidence="2">Uncharacterized protein</fullName>
    </submittedName>
</protein>